<dbReference type="RefSeq" id="WP_007898357.1">
    <property type="nucleotide sequence ID" value="NZ_JH379396.1"/>
</dbReference>
<dbReference type="Proteomes" id="UP000004407">
    <property type="component" value="Unassembled WGS sequence"/>
</dbReference>
<dbReference type="eggNOG" id="ENOG5031U5J">
    <property type="taxonomic scope" value="Bacteria"/>
</dbReference>
<feature type="compositionally biased region" description="Low complexity" evidence="1">
    <location>
        <begin position="404"/>
        <end position="429"/>
    </location>
</feature>
<feature type="compositionally biased region" description="Basic and acidic residues" evidence="1">
    <location>
        <begin position="321"/>
        <end position="360"/>
    </location>
</feature>
<dbReference type="AlphaFoldDB" id="G6AWA5"/>
<comment type="caution">
    <text evidence="2">The sequence shown here is derived from an EMBL/GenBank/DDBJ whole genome shotgun (WGS) entry which is preliminary data.</text>
</comment>
<protein>
    <recommendedName>
        <fullName evidence="4">DUF3575 domain-containing protein</fullName>
    </recommendedName>
</protein>
<evidence type="ECO:0008006" key="4">
    <source>
        <dbReference type="Google" id="ProtNLM"/>
    </source>
</evidence>
<name>G6AWA5_9BACT</name>
<dbReference type="GeneID" id="78338414"/>
<evidence type="ECO:0000313" key="3">
    <source>
        <dbReference type="Proteomes" id="UP000004407"/>
    </source>
</evidence>
<sequence length="461" mass="52156">MTKTTKNWLYAIFLLIAVLFPQISRAQIFESKTGVDTLTFAERISLRTNAVDWTLLTPNLGVEFDVKSTNWNRWAVGLTLKTKWNTPATFKNRVFYNITEVRADFRNYWRTRQINNKVPAHTGFIDRLFSCRRRVVKHPKTTYYRGAYMSFSDFSIKFGREGHQGKALSAGITYGIIKPLYAFSTGNTLDLDLGFDAGFVAVNSEKFTYNRADNCYTRTKQGSWKVVPFPMPTAARVGFVYRFGSYPITKKYRWRYDADAQYQYRIDSIANQRVVDAINQHNRDSVESVIYKEFWQVYDSVAVVNSAKADSMRIVNAKLKAEADRKQAEIDRQKAIDEKKEKERLKAEKKNKGKKAKEEPEPTEGAEATEPNGATESTGEQTPVEGEAPAESEAPAEEQKTPAESEAPAEEQTPAESEAPAEEQTPAEEISTSQQATSQPESSQQEMNQPSAEPGKEASNE</sequence>
<dbReference type="Pfam" id="PF12099">
    <property type="entry name" value="DUF3575"/>
    <property type="match status" value="1"/>
</dbReference>
<dbReference type="HOGENOM" id="CLU_592943_0_0_10"/>
<gene>
    <name evidence="2" type="ORF">HMPREF0673_00903</name>
</gene>
<dbReference type="InterPro" id="IPR021958">
    <property type="entry name" value="DUF3575"/>
</dbReference>
<feature type="region of interest" description="Disordered" evidence="1">
    <location>
        <begin position="321"/>
        <end position="461"/>
    </location>
</feature>
<dbReference type="PATRIC" id="fig|1002367.3.peg.716"/>
<feature type="compositionally biased region" description="Polar residues" evidence="1">
    <location>
        <begin position="430"/>
        <end position="451"/>
    </location>
</feature>
<reference evidence="2 3" key="1">
    <citation type="submission" date="2011-08" db="EMBL/GenBank/DDBJ databases">
        <authorList>
            <person name="Weinstock G."/>
            <person name="Sodergren E."/>
            <person name="Clifton S."/>
            <person name="Fulton L."/>
            <person name="Fulton B."/>
            <person name="Courtney L."/>
            <person name="Fronick C."/>
            <person name="Harrison M."/>
            <person name="Strong C."/>
            <person name="Farmer C."/>
            <person name="Delahaunty K."/>
            <person name="Markovic C."/>
            <person name="Hall O."/>
            <person name="Minx P."/>
            <person name="Tomlinson C."/>
            <person name="Mitreva M."/>
            <person name="Hou S."/>
            <person name="Chen J."/>
            <person name="Wollam A."/>
            <person name="Pepin K.H."/>
            <person name="Johnson M."/>
            <person name="Bhonagiri V."/>
            <person name="Zhang X."/>
            <person name="Suruliraj S."/>
            <person name="Warren W."/>
            <person name="Chinwalla A."/>
            <person name="Mardis E.R."/>
            <person name="Wilson R.K."/>
        </authorList>
    </citation>
    <scope>NUCLEOTIDE SEQUENCE [LARGE SCALE GENOMIC DNA]</scope>
    <source>
        <strain evidence="2 3">DSM 18206</strain>
    </source>
</reference>
<organism evidence="2 3">
    <name type="scientific">Leyella stercorea DSM 18206</name>
    <dbReference type="NCBI Taxonomy" id="1002367"/>
    <lineage>
        <taxon>Bacteria</taxon>
        <taxon>Pseudomonadati</taxon>
        <taxon>Bacteroidota</taxon>
        <taxon>Bacteroidia</taxon>
        <taxon>Bacteroidales</taxon>
        <taxon>Prevotellaceae</taxon>
        <taxon>Leyella</taxon>
    </lineage>
</organism>
<evidence type="ECO:0000256" key="1">
    <source>
        <dbReference type="SAM" id="MobiDB-lite"/>
    </source>
</evidence>
<proteinExistence type="predicted"/>
<accession>G6AWA5</accession>
<dbReference type="EMBL" id="AFZZ01000084">
    <property type="protein sequence ID" value="EHJ41308.1"/>
    <property type="molecule type" value="Genomic_DNA"/>
</dbReference>
<evidence type="ECO:0000313" key="2">
    <source>
        <dbReference type="EMBL" id="EHJ41308.1"/>
    </source>
</evidence>
<feature type="compositionally biased region" description="Polar residues" evidence="1">
    <location>
        <begin position="372"/>
        <end position="381"/>
    </location>
</feature>